<accession>A0A2A9CWX2</accession>
<evidence type="ECO:0000313" key="3">
    <source>
        <dbReference type="EMBL" id="PFG18636.1"/>
    </source>
</evidence>
<dbReference type="AlphaFoldDB" id="A0A2A9CWX2"/>
<comment type="caution">
    <text evidence="3">The sequence shown here is derived from an EMBL/GenBank/DDBJ whole genome shotgun (WGS) entry which is preliminary data.</text>
</comment>
<evidence type="ECO:0000256" key="1">
    <source>
        <dbReference type="SAM" id="Phobius"/>
    </source>
</evidence>
<keyword evidence="1" id="KW-0472">Membrane</keyword>
<protein>
    <recommendedName>
        <fullName evidence="2">YdbS-like PH domain-containing protein</fullName>
    </recommendedName>
</protein>
<proteinExistence type="predicted"/>
<feature type="domain" description="YdbS-like PH" evidence="2">
    <location>
        <begin position="80"/>
        <end position="155"/>
    </location>
</feature>
<evidence type="ECO:0000313" key="4">
    <source>
        <dbReference type="Proteomes" id="UP000224915"/>
    </source>
</evidence>
<keyword evidence="1" id="KW-0812">Transmembrane</keyword>
<dbReference type="PANTHER" id="PTHR34473">
    <property type="entry name" value="UPF0699 TRANSMEMBRANE PROTEIN YDBS"/>
    <property type="match status" value="1"/>
</dbReference>
<sequence>MLDSRDSQGDVDLREPEFPVSRRAIAWWALRSLLAWGSILTALIVVAVVWPSARVWLWVPIGVVGVVVIATVGLQPWWRYRVHRWEVSREATYARTGWLVVEWRVSPTSRIQTVDAVRGPLEQLMGLATLRVTTASSSGAVRIVGLEHTVAQEAATRLARIADVDEGDAT</sequence>
<keyword evidence="4" id="KW-1185">Reference proteome</keyword>
<reference evidence="3 4" key="1">
    <citation type="submission" date="2017-10" db="EMBL/GenBank/DDBJ databases">
        <title>Sequencing the genomes of 1000 actinobacteria strains.</title>
        <authorList>
            <person name="Klenk H.-P."/>
        </authorList>
    </citation>
    <scope>NUCLEOTIDE SEQUENCE [LARGE SCALE GENOMIC DNA]</scope>
    <source>
        <strain evidence="3 4">DSM 21801</strain>
    </source>
</reference>
<dbReference type="Proteomes" id="UP000224915">
    <property type="component" value="Unassembled WGS sequence"/>
</dbReference>
<dbReference type="EMBL" id="PDJD01000001">
    <property type="protein sequence ID" value="PFG18636.1"/>
    <property type="molecule type" value="Genomic_DNA"/>
</dbReference>
<feature type="transmembrane region" description="Helical" evidence="1">
    <location>
        <begin position="28"/>
        <end position="50"/>
    </location>
</feature>
<dbReference type="PANTHER" id="PTHR34473:SF3">
    <property type="entry name" value="TRANSMEMBRANE PROTEIN-RELATED"/>
    <property type="match status" value="1"/>
</dbReference>
<evidence type="ECO:0000259" key="2">
    <source>
        <dbReference type="Pfam" id="PF03703"/>
    </source>
</evidence>
<gene>
    <name evidence="3" type="ORF">ATL40_0179</name>
</gene>
<organism evidence="3 4">
    <name type="scientific">Serinibacter salmoneus</name>
    <dbReference type="NCBI Taxonomy" id="556530"/>
    <lineage>
        <taxon>Bacteria</taxon>
        <taxon>Bacillati</taxon>
        <taxon>Actinomycetota</taxon>
        <taxon>Actinomycetes</taxon>
        <taxon>Micrococcales</taxon>
        <taxon>Beutenbergiaceae</taxon>
        <taxon>Serinibacter</taxon>
    </lineage>
</organism>
<keyword evidence="1" id="KW-1133">Transmembrane helix</keyword>
<dbReference type="InterPro" id="IPR005182">
    <property type="entry name" value="YdbS-like_PH"/>
</dbReference>
<dbReference type="RefSeq" id="WP_098467887.1">
    <property type="nucleotide sequence ID" value="NZ_PDJD01000001.1"/>
</dbReference>
<dbReference type="Pfam" id="PF03703">
    <property type="entry name" value="bPH_2"/>
    <property type="match status" value="1"/>
</dbReference>
<dbReference type="OrthoDB" id="3730669at2"/>
<feature type="transmembrane region" description="Helical" evidence="1">
    <location>
        <begin position="56"/>
        <end position="74"/>
    </location>
</feature>
<name>A0A2A9CWX2_9MICO</name>